<gene>
    <name evidence="1" type="ORF">C7B82_20475</name>
</gene>
<dbReference type="AlphaFoldDB" id="A0A2T1E0B8"/>
<evidence type="ECO:0008006" key="3">
    <source>
        <dbReference type="Google" id="ProtNLM"/>
    </source>
</evidence>
<keyword evidence="2" id="KW-1185">Reference proteome</keyword>
<dbReference type="Proteomes" id="UP000239576">
    <property type="component" value="Unassembled WGS sequence"/>
</dbReference>
<proteinExistence type="predicted"/>
<name>A0A2T1E0B8_9CYAN</name>
<dbReference type="PANTHER" id="PTHR35586:SF2">
    <property type="entry name" value="SLL1542 PROTEIN"/>
    <property type="match status" value="1"/>
</dbReference>
<protein>
    <recommendedName>
        <fullName evidence="3">Flagellar assembly protein H</fullName>
    </recommendedName>
</protein>
<dbReference type="OrthoDB" id="452374at2"/>
<organism evidence="1 2">
    <name type="scientific">Stenomitos frigidus ULC18</name>
    <dbReference type="NCBI Taxonomy" id="2107698"/>
    <lineage>
        <taxon>Bacteria</taxon>
        <taxon>Bacillati</taxon>
        <taxon>Cyanobacteriota</taxon>
        <taxon>Cyanophyceae</taxon>
        <taxon>Leptolyngbyales</taxon>
        <taxon>Leptolyngbyaceae</taxon>
        <taxon>Stenomitos</taxon>
    </lineage>
</organism>
<sequence>MKTDSLFYRLFQDHPDLVFQLIGDTSPRTGTYAFGSQEVKALNFRIDGILNPPIEAADLPIAFVEVQGYRDQQQILYHSFFAEIFLYLRDYQPSNDWLGILIFTKPSLAPRLPRHFQDYTDSPRLKRVYLDELPADLADRSLELGVLQLIGVKDEVAPERARQLVARARAEVTDVAERNRVVELVLATLVYKFPTLEREAIRQMLGLDELKQTRFYQEMAEEERAEGREEVLALAVPGFLALGMTVEQIAETLQTDVPTIERIIQQQREQN</sequence>
<evidence type="ECO:0000313" key="2">
    <source>
        <dbReference type="Proteomes" id="UP000239576"/>
    </source>
</evidence>
<dbReference type="PANTHER" id="PTHR35586">
    <property type="entry name" value="SLL1691 PROTEIN"/>
    <property type="match status" value="1"/>
</dbReference>
<accession>A0A2T1E0B8</accession>
<dbReference type="InterPro" id="IPR022573">
    <property type="entry name" value="DUF2887"/>
</dbReference>
<dbReference type="EMBL" id="PVWK01000111">
    <property type="protein sequence ID" value="PSB26198.1"/>
    <property type="molecule type" value="Genomic_DNA"/>
</dbReference>
<evidence type="ECO:0000313" key="1">
    <source>
        <dbReference type="EMBL" id="PSB26198.1"/>
    </source>
</evidence>
<dbReference type="Pfam" id="PF11103">
    <property type="entry name" value="DUF2887"/>
    <property type="match status" value="1"/>
</dbReference>
<reference evidence="2" key="1">
    <citation type="submission" date="2018-02" db="EMBL/GenBank/DDBJ databases">
        <authorList>
            <person name="Moore K."/>
            <person name="Momper L."/>
        </authorList>
    </citation>
    <scope>NUCLEOTIDE SEQUENCE [LARGE SCALE GENOMIC DNA]</scope>
    <source>
        <strain evidence="2">ULC18</strain>
    </source>
</reference>
<reference evidence="1 2" key="2">
    <citation type="submission" date="2018-03" db="EMBL/GenBank/DDBJ databases">
        <title>The ancient ancestry and fast evolution of plastids.</title>
        <authorList>
            <person name="Moore K.R."/>
            <person name="Magnabosco C."/>
            <person name="Momper L."/>
            <person name="Gold D.A."/>
            <person name="Bosak T."/>
            <person name="Fournier G.P."/>
        </authorList>
    </citation>
    <scope>NUCLEOTIDE SEQUENCE [LARGE SCALE GENOMIC DNA]</scope>
    <source>
        <strain evidence="1 2">ULC18</strain>
    </source>
</reference>
<dbReference type="RefSeq" id="WP_106258163.1">
    <property type="nucleotide sequence ID" value="NZ_CAWNSW010000045.1"/>
</dbReference>
<comment type="caution">
    <text evidence="1">The sequence shown here is derived from an EMBL/GenBank/DDBJ whole genome shotgun (WGS) entry which is preliminary data.</text>
</comment>